<keyword evidence="2" id="KW-1185">Reference proteome</keyword>
<reference evidence="1 2" key="1">
    <citation type="submission" date="2024-05" db="EMBL/GenBank/DDBJ databases">
        <title>Achromobacter denitrificans. BP1, complete genome.</title>
        <authorList>
            <person name="Zhang B."/>
        </authorList>
    </citation>
    <scope>NUCLEOTIDE SEQUENCE [LARGE SCALE GENOMIC DNA]</scope>
    <source>
        <strain evidence="1 2">BP1</strain>
    </source>
</reference>
<dbReference type="EMBL" id="CP154792">
    <property type="protein sequence ID" value="XAN18677.1"/>
    <property type="molecule type" value="Genomic_DNA"/>
</dbReference>
<accession>A0ABZ3G9H7</accession>
<name>A0ABZ3G9H7_ACHDE</name>
<proteinExistence type="predicted"/>
<organism evidence="1 2">
    <name type="scientific">Achromobacter denitrificans</name>
    <name type="common">Alcaligenes denitrificans</name>
    <dbReference type="NCBI Taxonomy" id="32002"/>
    <lineage>
        <taxon>Bacteria</taxon>
        <taxon>Pseudomonadati</taxon>
        <taxon>Pseudomonadota</taxon>
        <taxon>Betaproteobacteria</taxon>
        <taxon>Burkholderiales</taxon>
        <taxon>Alcaligenaceae</taxon>
        <taxon>Achromobacter</taxon>
    </lineage>
</organism>
<gene>
    <name evidence="1" type="ORF">AAIK43_11695</name>
</gene>
<evidence type="ECO:0000313" key="1">
    <source>
        <dbReference type="EMBL" id="XAN18677.1"/>
    </source>
</evidence>
<evidence type="ECO:0000313" key="2">
    <source>
        <dbReference type="Proteomes" id="UP001446337"/>
    </source>
</evidence>
<dbReference type="RefSeq" id="WP_343499474.1">
    <property type="nucleotide sequence ID" value="NZ_CP154792.1"/>
</dbReference>
<dbReference type="Proteomes" id="UP001446337">
    <property type="component" value="Chromosome"/>
</dbReference>
<sequence length="254" mass="28512">MPATIPKNIITSEPENVIQTACADALAVYFHEKGAQYRQLWTYANQQGDDGNRFCADLVGVIDNATLLLMEFKALNHSTQELDAFNAAQYAEAINMENARIPLVYCYDTHWPLPYYETPRSSTWPKGVLMAINATQPSLLKGKKPEIATHKTLLDWINQQTGEASGNRLQQFGEAIGCLMPNMARNKLLAVLYSPQKKQALAMNQEGLSGFHDWLLQQNPAHDPMLGTKLNLLRQAMQDGEHLSPKPPRKRPRP</sequence>
<protein>
    <submittedName>
        <fullName evidence="1">Uncharacterized protein</fullName>
    </submittedName>
</protein>